<dbReference type="RefSeq" id="WP_234584844.1">
    <property type="nucleotide sequence ID" value="NZ_CAMIPD010000001.1"/>
</dbReference>
<keyword evidence="2" id="KW-1185">Reference proteome</keyword>
<sequence length="76" mass="8720">MIDYSLYGLNENDVDEYRTQICCLIGKSVIQVLSSNKAISKQNLLSHLLYEVERQSDDYFQKLHRAAIEVIGVNGR</sequence>
<protein>
    <recommendedName>
        <fullName evidence="3">Fumarate hydratase</fullName>
    </recommendedName>
</protein>
<evidence type="ECO:0000313" key="2">
    <source>
        <dbReference type="Proteomes" id="UP001056873"/>
    </source>
</evidence>
<reference evidence="1" key="1">
    <citation type="journal article" date="2022" name="BMC Genomics">
        <title>Genome sequence of the entomopathogenic Serratia entomophila isolate 626 and characterisation of the species specific itaconate degradation pathway.</title>
        <authorList>
            <person name="Vaughan A.L."/>
            <person name="Altermann E."/>
            <person name="Glare T.R."/>
            <person name="Hurst M.R.H."/>
        </authorList>
    </citation>
    <scope>NUCLEOTIDE SEQUENCE</scope>
    <source>
        <strain evidence="1">626</strain>
    </source>
</reference>
<dbReference type="EMBL" id="CP074347">
    <property type="protein sequence ID" value="USU99018.1"/>
    <property type="molecule type" value="Genomic_DNA"/>
</dbReference>
<evidence type="ECO:0000313" key="1">
    <source>
        <dbReference type="EMBL" id="USU99018.1"/>
    </source>
</evidence>
<organism evidence="1 2">
    <name type="scientific">Serratia entomophila</name>
    <dbReference type="NCBI Taxonomy" id="42906"/>
    <lineage>
        <taxon>Bacteria</taxon>
        <taxon>Pseudomonadati</taxon>
        <taxon>Pseudomonadota</taxon>
        <taxon>Gammaproteobacteria</taxon>
        <taxon>Enterobacterales</taxon>
        <taxon>Yersiniaceae</taxon>
        <taxon>Serratia</taxon>
    </lineage>
</organism>
<dbReference type="Proteomes" id="UP001056873">
    <property type="component" value="Chromosome"/>
</dbReference>
<dbReference type="GeneID" id="75022976"/>
<gene>
    <name evidence="1" type="ORF">KFQ06_13170</name>
</gene>
<evidence type="ECO:0008006" key="3">
    <source>
        <dbReference type="Google" id="ProtNLM"/>
    </source>
</evidence>
<name>A0ABY5CLZ9_9GAMM</name>
<accession>A0ABY5CLZ9</accession>
<proteinExistence type="predicted"/>